<dbReference type="STRING" id="3476.A0A2P5AW09"/>
<dbReference type="InterPro" id="IPR013500">
    <property type="entry name" value="TopoI_cat_euk"/>
</dbReference>
<dbReference type="SUPFAM" id="SSF56349">
    <property type="entry name" value="DNA breaking-rejoining enzymes"/>
    <property type="match status" value="1"/>
</dbReference>
<dbReference type="InterPro" id="IPR051062">
    <property type="entry name" value="Topoisomerase_IB"/>
</dbReference>
<evidence type="ECO:0000313" key="9">
    <source>
        <dbReference type="EMBL" id="PON40698.1"/>
    </source>
</evidence>
<keyword evidence="4 7" id="KW-0799">Topoisomerase</keyword>
<reference evidence="10" key="1">
    <citation type="submission" date="2016-06" db="EMBL/GenBank/DDBJ databases">
        <title>Parallel loss of symbiosis genes in relatives of nitrogen-fixing non-legume Parasponia.</title>
        <authorList>
            <person name="Van Velzen R."/>
            <person name="Holmer R."/>
            <person name="Bu F."/>
            <person name="Rutten L."/>
            <person name="Van Zeijl A."/>
            <person name="Liu W."/>
            <person name="Santuari L."/>
            <person name="Cao Q."/>
            <person name="Sharma T."/>
            <person name="Shen D."/>
            <person name="Roswanjaya Y."/>
            <person name="Wardhani T."/>
            <person name="Kalhor M.S."/>
            <person name="Jansen J."/>
            <person name="Van den Hoogen J."/>
            <person name="Gungor B."/>
            <person name="Hartog M."/>
            <person name="Hontelez J."/>
            <person name="Verver J."/>
            <person name="Yang W.-C."/>
            <person name="Schijlen E."/>
            <person name="Repin R."/>
            <person name="Schilthuizen M."/>
            <person name="Schranz E."/>
            <person name="Heidstra R."/>
            <person name="Miyata K."/>
            <person name="Fedorova E."/>
            <person name="Kohlen W."/>
            <person name="Bisseling T."/>
            <person name="Smit S."/>
            <person name="Geurts R."/>
        </authorList>
    </citation>
    <scope>NUCLEOTIDE SEQUENCE [LARGE SCALE GENOMIC DNA]</scope>
    <source>
        <strain evidence="10">cv. WU1-14</strain>
    </source>
</reference>
<dbReference type="GO" id="GO:0003677">
    <property type="term" value="F:DNA binding"/>
    <property type="evidence" value="ECO:0007669"/>
    <property type="project" value="UniProtKB-UniRule"/>
</dbReference>
<evidence type="ECO:0000256" key="1">
    <source>
        <dbReference type="ARBA" id="ARBA00000213"/>
    </source>
</evidence>
<dbReference type="InterPro" id="IPR025834">
    <property type="entry name" value="TopoI_C_dom"/>
</dbReference>
<dbReference type="InterPro" id="IPR014727">
    <property type="entry name" value="TopoI_cat_a/b-sub_euk"/>
</dbReference>
<feature type="domain" description="DNA topoisomerase I eukaryotic-type" evidence="8">
    <location>
        <begin position="2"/>
        <end position="237"/>
    </location>
</feature>
<dbReference type="Gene3D" id="3.90.15.10">
    <property type="entry name" value="Topoisomerase I, Chain A, domain 3"/>
    <property type="match status" value="1"/>
</dbReference>
<name>A0A2P5AW09_PARAD</name>
<dbReference type="PANTHER" id="PTHR10290">
    <property type="entry name" value="DNA TOPOISOMERASE I"/>
    <property type="match status" value="1"/>
</dbReference>
<dbReference type="Pfam" id="PF01028">
    <property type="entry name" value="Topoisom_I"/>
    <property type="match status" value="1"/>
</dbReference>
<dbReference type="Gene3D" id="1.10.132.10">
    <property type="match status" value="1"/>
</dbReference>
<evidence type="ECO:0000259" key="8">
    <source>
        <dbReference type="SMART" id="SM00435"/>
    </source>
</evidence>
<dbReference type="EMBL" id="JXTB01000433">
    <property type="protein sequence ID" value="PON40698.1"/>
    <property type="molecule type" value="Genomic_DNA"/>
</dbReference>
<dbReference type="Proteomes" id="UP000237105">
    <property type="component" value="Unassembled WGS sequence"/>
</dbReference>
<dbReference type="PROSITE" id="PS52038">
    <property type="entry name" value="TOPO_IB_2"/>
    <property type="match status" value="1"/>
</dbReference>
<dbReference type="InterPro" id="IPR013499">
    <property type="entry name" value="TopoI_euk"/>
</dbReference>
<proteinExistence type="inferred from homology"/>
<dbReference type="GO" id="GO:0005694">
    <property type="term" value="C:chromosome"/>
    <property type="evidence" value="ECO:0007669"/>
    <property type="project" value="InterPro"/>
</dbReference>
<gene>
    <name evidence="9" type="ORF">PanWU01x14_294910</name>
</gene>
<dbReference type="InterPro" id="IPR011010">
    <property type="entry name" value="DNA_brk_join_enz"/>
</dbReference>
<keyword evidence="5 7" id="KW-0238">DNA-binding</keyword>
<evidence type="ECO:0000256" key="5">
    <source>
        <dbReference type="ARBA" id="ARBA00023125"/>
    </source>
</evidence>
<accession>A0A2P5AW09</accession>
<dbReference type="GO" id="GO:0006260">
    <property type="term" value="P:DNA replication"/>
    <property type="evidence" value="ECO:0007669"/>
    <property type="project" value="TreeGrafter"/>
</dbReference>
<dbReference type="GO" id="GO:0007059">
    <property type="term" value="P:chromosome segregation"/>
    <property type="evidence" value="ECO:0007669"/>
    <property type="project" value="TreeGrafter"/>
</dbReference>
<dbReference type="EC" id="5.6.2.1" evidence="3"/>
<dbReference type="InterPro" id="IPR001631">
    <property type="entry name" value="TopoI"/>
</dbReference>
<feature type="active site" description="O-(3'-phospho-DNA)-tyrosine intermediate" evidence="7">
    <location>
        <position position="223"/>
    </location>
</feature>
<organism evidence="9 10">
    <name type="scientific">Parasponia andersonii</name>
    <name type="common">Sponia andersonii</name>
    <dbReference type="NCBI Taxonomy" id="3476"/>
    <lineage>
        <taxon>Eukaryota</taxon>
        <taxon>Viridiplantae</taxon>
        <taxon>Streptophyta</taxon>
        <taxon>Embryophyta</taxon>
        <taxon>Tracheophyta</taxon>
        <taxon>Spermatophyta</taxon>
        <taxon>Magnoliopsida</taxon>
        <taxon>eudicotyledons</taxon>
        <taxon>Gunneridae</taxon>
        <taxon>Pentapetalae</taxon>
        <taxon>rosids</taxon>
        <taxon>fabids</taxon>
        <taxon>Rosales</taxon>
        <taxon>Cannabaceae</taxon>
        <taxon>Parasponia</taxon>
    </lineage>
</organism>
<dbReference type="InterPro" id="IPR014711">
    <property type="entry name" value="TopoI_cat_a-hlx-sub_euk"/>
</dbReference>
<evidence type="ECO:0000313" key="10">
    <source>
        <dbReference type="Proteomes" id="UP000237105"/>
    </source>
</evidence>
<dbReference type="GO" id="GO:0003917">
    <property type="term" value="F:DNA topoisomerase type I (single strand cut, ATP-independent) activity"/>
    <property type="evidence" value="ECO:0007669"/>
    <property type="project" value="UniProtKB-UniRule"/>
</dbReference>
<evidence type="ECO:0000256" key="4">
    <source>
        <dbReference type="ARBA" id="ARBA00023029"/>
    </source>
</evidence>
<protein>
    <recommendedName>
        <fullName evidence="3">DNA topoisomerase</fullName>
        <ecNumber evidence="3">5.6.2.1</ecNumber>
    </recommendedName>
</protein>
<sequence length="272" mass="30883">MCFRQRVAQSDKKKYEKARMLKGDDEADTVGCCTLKVENVKAIAPNKLEFNFLGKDSIRYENTVEVELPVYNAVIKFQSGEKKGNDDLFDLLDSSKLNAHLKELMPGLTAKVFCTYNASIALDDMQWQLNRETKDGDLEGKKTVYNTANKQDVLQELKVDIERARKGKPPLKDGDGKTERNLSPEALEKKINKMNANIAKIKWDMQNKEDTKTVALDTSKTNYLDPRITAAWCKRHEVPIEKGHSGHHLTTKRILSFCLYGGKESIILAKEE</sequence>
<evidence type="ECO:0000256" key="6">
    <source>
        <dbReference type="ARBA" id="ARBA00023235"/>
    </source>
</evidence>
<dbReference type="OrthoDB" id="47179at2759"/>
<evidence type="ECO:0000256" key="3">
    <source>
        <dbReference type="ARBA" id="ARBA00012891"/>
    </source>
</evidence>
<dbReference type="AlphaFoldDB" id="A0A2P5AW09"/>
<comment type="caution">
    <text evidence="9">The sequence shown here is derived from an EMBL/GenBank/DDBJ whole genome shotgun (WGS) entry which is preliminary data.</text>
</comment>
<evidence type="ECO:0000256" key="7">
    <source>
        <dbReference type="PROSITE-ProRule" id="PRU01382"/>
    </source>
</evidence>
<dbReference type="SMART" id="SM00435">
    <property type="entry name" value="TOPEUc"/>
    <property type="match status" value="1"/>
</dbReference>
<keyword evidence="10" id="KW-1185">Reference proteome</keyword>
<comment type="catalytic activity">
    <reaction evidence="1 7">
        <text>ATP-independent breakage of single-stranded DNA, followed by passage and rejoining.</text>
        <dbReference type="EC" id="5.6.2.1"/>
    </reaction>
</comment>
<evidence type="ECO:0000256" key="2">
    <source>
        <dbReference type="ARBA" id="ARBA00006645"/>
    </source>
</evidence>
<keyword evidence="6 7" id="KW-0413">Isomerase</keyword>
<dbReference type="GO" id="GO:0005730">
    <property type="term" value="C:nucleolus"/>
    <property type="evidence" value="ECO:0007669"/>
    <property type="project" value="TreeGrafter"/>
</dbReference>
<dbReference type="PANTHER" id="PTHR10290:SF23">
    <property type="entry name" value="DNA TOPOISOMERASE 1 BETA"/>
    <property type="match status" value="1"/>
</dbReference>
<dbReference type="Pfam" id="PF14370">
    <property type="entry name" value="Topo_C_assoc"/>
    <property type="match status" value="1"/>
</dbReference>
<dbReference type="PRINTS" id="PR00416">
    <property type="entry name" value="EUTPISMRASEI"/>
</dbReference>
<dbReference type="GO" id="GO:0006265">
    <property type="term" value="P:DNA topological change"/>
    <property type="evidence" value="ECO:0007669"/>
    <property type="project" value="UniProtKB-UniRule"/>
</dbReference>
<comment type="similarity">
    <text evidence="2 7">Belongs to the type IB topoisomerase family.</text>
</comment>